<dbReference type="PANTHER" id="PTHR45923">
    <property type="entry name" value="PROTEIN SEY1"/>
    <property type="match status" value="1"/>
</dbReference>
<evidence type="ECO:0000256" key="4">
    <source>
        <dbReference type="ARBA" id="ARBA00023134"/>
    </source>
</evidence>
<protein>
    <recommendedName>
        <fullName evidence="7">GB1/RHD3-type G domain-containing protein</fullName>
    </recommendedName>
</protein>
<reference evidence="8" key="1">
    <citation type="journal article" date="2022" name="Cell">
        <title>Repeat-based holocentromeres influence genome architecture and karyotype evolution.</title>
        <authorList>
            <person name="Hofstatter P.G."/>
            <person name="Thangavel G."/>
            <person name="Lux T."/>
            <person name="Neumann P."/>
            <person name="Vondrak T."/>
            <person name="Novak P."/>
            <person name="Zhang M."/>
            <person name="Costa L."/>
            <person name="Castellani M."/>
            <person name="Scott A."/>
            <person name="Toegelov H."/>
            <person name="Fuchs J."/>
            <person name="Mata-Sucre Y."/>
            <person name="Dias Y."/>
            <person name="Vanzela A.L.L."/>
            <person name="Huettel B."/>
            <person name="Almeida C.C.S."/>
            <person name="Simkova H."/>
            <person name="Souza G."/>
            <person name="Pedrosa-Harand A."/>
            <person name="Macas J."/>
            <person name="Mayer K.F.X."/>
            <person name="Houben A."/>
            <person name="Marques A."/>
        </authorList>
    </citation>
    <scope>NUCLEOTIDE SEQUENCE</scope>
    <source>
        <strain evidence="8">RhyBre1mFocal</strain>
    </source>
</reference>
<keyword evidence="9" id="KW-1185">Reference proteome</keyword>
<evidence type="ECO:0000256" key="1">
    <source>
        <dbReference type="ARBA" id="ARBA00022741"/>
    </source>
</evidence>
<dbReference type="GO" id="GO:0016320">
    <property type="term" value="P:endoplasmic reticulum membrane fusion"/>
    <property type="evidence" value="ECO:0007669"/>
    <property type="project" value="TreeGrafter"/>
</dbReference>
<evidence type="ECO:0000313" key="8">
    <source>
        <dbReference type="EMBL" id="KAJ1692356.1"/>
    </source>
</evidence>
<keyword evidence="1" id="KW-0547">Nucleotide-binding</keyword>
<proteinExistence type="inferred from homology"/>
<evidence type="ECO:0000313" key="9">
    <source>
        <dbReference type="Proteomes" id="UP001151287"/>
    </source>
</evidence>
<keyword evidence="5" id="KW-0472">Membrane</keyword>
<keyword evidence="3" id="KW-0256">Endoplasmic reticulum</keyword>
<dbReference type="Gene3D" id="3.40.50.300">
    <property type="entry name" value="P-loop containing nucleotide triphosphate hydrolases"/>
    <property type="match status" value="1"/>
</dbReference>
<evidence type="ECO:0000256" key="5">
    <source>
        <dbReference type="ARBA" id="ARBA00023136"/>
    </source>
</evidence>
<dbReference type="InterPro" id="IPR008803">
    <property type="entry name" value="RHD3/Sey1"/>
</dbReference>
<dbReference type="PANTHER" id="PTHR45923:SF2">
    <property type="entry name" value="PROTEIN SEY1"/>
    <property type="match status" value="1"/>
</dbReference>
<accession>A0A9Q0CEB0</accession>
<name>A0A9Q0CEB0_9POAL</name>
<dbReference type="InterPro" id="IPR030386">
    <property type="entry name" value="G_GB1_RHD3_dom"/>
</dbReference>
<keyword evidence="4" id="KW-0342">GTP-binding</keyword>
<dbReference type="AlphaFoldDB" id="A0A9Q0CEB0"/>
<comment type="similarity">
    <text evidence="6">Belongs to the TRAFAC class dynamin-like GTPase superfamily. GB1/RHD3 GTPase family.</text>
</comment>
<dbReference type="OrthoDB" id="695708at2759"/>
<comment type="caution">
    <text evidence="8">The sequence shown here is derived from an EMBL/GenBank/DDBJ whole genome shotgun (WGS) entry which is preliminary data.</text>
</comment>
<evidence type="ECO:0000259" key="7">
    <source>
        <dbReference type="PROSITE" id="PS51715"/>
    </source>
</evidence>
<evidence type="ECO:0000256" key="6">
    <source>
        <dbReference type="PROSITE-ProRule" id="PRU01052"/>
    </source>
</evidence>
<evidence type="ECO:0000256" key="2">
    <source>
        <dbReference type="ARBA" id="ARBA00022801"/>
    </source>
</evidence>
<gene>
    <name evidence="8" type="ORF">LUZ63_009054</name>
</gene>
<dbReference type="PROSITE" id="PS51715">
    <property type="entry name" value="G_GB1_RHD3"/>
    <property type="match status" value="1"/>
</dbReference>
<dbReference type="GO" id="GO:0003924">
    <property type="term" value="F:GTPase activity"/>
    <property type="evidence" value="ECO:0007669"/>
    <property type="project" value="TreeGrafter"/>
</dbReference>
<dbReference type="InterPro" id="IPR027417">
    <property type="entry name" value="P-loop_NTPase"/>
</dbReference>
<dbReference type="GO" id="GO:0005783">
    <property type="term" value="C:endoplasmic reticulum"/>
    <property type="evidence" value="ECO:0007669"/>
    <property type="project" value="TreeGrafter"/>
</dbReference>
<sequence>MKVVSGTEQLIGKNGDFNCTQLKRLCSEESATASHTPCTVISIVGPQNTGKSYLLNHLFGTSFRVSEAELCYEQTTVGIWTARCISPSMIIMDVEGSDSGDRALEGTSFENKIALFALATSDAMLLNIKVQDFGKYNAGCRPLLNIIFQERAKLAQRRTKLIVVFRDCKNPDEVKKTSSTVYSTLKEIWLTVHPSDRISPKFDDYIEVLVEAFPFYEKVEYFEQKCSEMRKMLMWKMLSSSGHEGSHLTHTASGFPSVAAKIWDDIQNNRTLDIPSLQILQANHMCDVIIEEIRSSLGKNTNFLALEDMSDSTSPDTFKGGLNALLNSISSRFEQVTNIHVHNIRDKKKEDVVTEILMKFQDKFELIVQNKLNNFMEENKSLIYYYLLDGERHDDVVSDCLKRFDNLKEGFPTQYKKVFQDSACNLEKRVRDYIQQEEYSDKRIKRVIRHSLAKSLATVAMPFLDSERLYYVISSTLGAPRADSRCINRAAPAGFKIVLNQCTQLIVGYRRSS</sequence>
<dbReference type="EMBL" id="JAMQYH010000003">
    <property type="protein sequence ID" value="KAJ1692356.1"/>
    <property type="molecule type" value="Genomic_DNA"/>
</dbReference>
<dbReference type="SUPFAM" id="SSF52540">
    <property type="entry name" value="P-loop containing nucleoside triphosphate hydrolases"/>
    <property type="match status" value="1"/>
</dbReference>
<dbReference type="GO" id="GO:0005525">
    <property type="term" value="F:GTP binding"/>
    <property type="evidence" value="ECO:0007669"/>
    <property type="project" value="UniProtKB-KW"/>
</dbReference>
<organism evidence="8 9">
    <name type="scientific">Rhynchospora breviuscula</name>
    <dbReference type="NCBI Taxonomy" id="2022672"/>
    <lineage>
        <taxon>Eukaryota</taxon>
        <taxon>Viridiplantae</taxon>
        <taxon>Streptophyta</taxon>
        <taxon>Embryophyta</taxon>
        <taxon>Tracheophyta</taxon>
        <taxon>Spermatophyta</taxon>
        <taxon>Magnoliopsida</taxon>
        <taxon>Liliopsida</taxon>
        <taxon>Poales</taxon>
        <taxon>Cyperaceae</taxon>
        <taxon>Cyperoideae</taxon>
        <taxon>Rhynchosporeae</taxon>
        <taxon>Rhynchospora</taxon>
    </lineage>
</organism>
<keyword evidence="2" id="KW-0378">Hydrolase</keyword>
<evidence type="ECO:0000256" key="3">
    <source>
        <dbReference type="ARBA" id="ARBA00022824"/>
    </source>
</evidence>
<dbReference type="Pfam" id="PF05879">
    <property type="entry name" value="RHD3_GTPase"/>
    <property type="match status" value="1"/>
</dbReference>
<feature type="domain" description="GB1/RHD3-type G" evidence="7">
    <location>
        <begin position="35"/>
        <end position="138"/>
    </location>
</feature>
<dbReference type="Proteomes" id="UP001151287">
    <property type="component" value="Unassembled WGS sequence"/>
</dbReference>